<dbReference type="RefSeq" id="XP_017304622.1">
    <property type="nucleotide sequence ID" value="XM_017449133.2"/>
</dbReference>
<dbReference type="OMA" id="KPQHGTR"/>
<name>A0A1S4ERE6_DIACI</name>
<evidence type="ECO:0000313" key="5">
    <source>
        <dbReference type="Proteomes" id="UP000079169"/>
    </source>
</evidence>
<dbReference type="Proteomes" id="UP000079169">
    <property type="component" value="Unplaced"/>
</dbReference>
<evidence type="ECO:0000256" key="2">
    <source>
        <dbReference type="ARBA" id="ARBA00022737"/>
    </source>
</evidence>
<feature type="signal peptide" evidence="3">
    <location>
        <begin position="1"/>
        <end position="20"/>
    </location>
</feature>
<keyword evidence="5" id="KW-1185">Reference proteome</keyword>
<proteinExistence type="predicted"/>
<feature type="domain" description="MIR" evidence="4">
    <location>
        <begin position="99"/>
        <end position="154"/>
    </location>
</feature>
<dbReference type="InterPro" id="IPR036300">
    <property type="entry name" value="MIR_dom_sf"/>
</dbReference>
<dbReference type="PANTHER" id="PTHR46809">
    <property type="entry name" value="STROMAL CELL-DERIVED FACTOR 2-LIKE PROTEIN"/>
    <property type="match status" value="1"/>
</dbReference>
<dbReference type="GeneID" id="103522989"/>
<dbReference type="STRING" id="121845.A0A1S4ERE6"/>
<evidence type="ECO:0000256" key="1">
    <source>
        <dbReference type="ARBA" id="ARBA00022729"/>
    </source>
</evidence>
<protein>
    <submittedName>
        <fullName evidence="6">Stromal cell-derived factor 2</fullName>
    </submittedName>
</protein>
<reference evidence="6" key="1">
    <citation type="submission" date="2025-08" db="UniProtKB">
        <authorList>
            <consortium name="RefSeq"/>
        </authorList>
    </citation>
    <scope>IDENTIFICATION</scope>
</reference>
<dbReference type="Pfam" id="PF02815">
    <property type="entry name" value="MIR"/>
    <property type="match status" value="1"/>
</dbReference>
<dbReference type="KEGG" id="dci:103522989"/>
<keyword evidence="1 3" id="KW-0732">Signal</keyword>
<feature type="chain" id="PRO_5010270350" evidence="3">
    <location>
        <begin position="21"/>
        <end position="224"/>
    </location>
</feature>
<evidence type="ECO:0000313" key="6">
    <source>
        <dbReference type="RefSeq" id="XP_017304622.1"/>
    </source>
</evidence>
<dbReference type="InterPro" id="IPR016093">
    <property type="entry name" value="MIR_motif"/>
</dbReference>
<gene>
    <name evidence="6" type="primary">LOC103522989</name>
</gene>
<dbReference type="SUPFAM" id="SSF82109">
    <property type="entry name" value="MIR domain"/>
    <property type="match status" value="1"/>
</dbReference>
<organism evidence="5 6">
    <name type="scientific">Diaphorina citri</name>
    <name type="common">Asian citrus psyllid</name>
    <dbReference type="NCBI Taxonomy" id="121845"/>
    <lineage>
        <taxon>Eukaryota</taxon>
        <taxon>Metazoa</taxon>
        <taxon>Ecdysozoa</taxon>
        <taxon>Arthropoda</taxon>
        <taxon>Hexapoda</taxon>
        <taxon>Insecta</taxon>
        <taxon>Pterygota</taxon>
        <taxon>Neoptera</taxon>
        <taxon>Paraneoptera</taxon>
        <taxon>Hemiptera</taxon>
        <taxon>Sternorrhyncha</taxon>
        <taxon>Psylloidea</taxon>
        <taxon>Psyllidae</taxon>
        <taxon>Diaphorininae</taxon>
        <taxon>Diaphorina</taxon>
    </lineage>
</organism>
<dbReference type="PaxDb" id="121845-A0A1S4ERE6"/>
<accession>A0A1S4ERE6</accession>
<dbReference type="PANTHER" id="PTHR46809:SF2">
    <property type="entry name" value="GH21273P"/>
    <property type="match status" value="1"/>
</dbReference>
<evidence type="ECO:0000256" key="3">
    <source>
        <dbReference type="SAM" id="SignalP"/>
    </source>
</evidence>
<dbReference type="AlphaFoldDB" id="A0A1S4ERE6"/>
<keyword evidence="2" id="KW-0677">Repeat</keyword>
<dbReference type="PROSITE" id="PS50919">
    <property type="entry name" value="MIR"/>
    <property type="match status" value="2"/>
</dbReference>
<dbReference type="SMART" id="SM00472">
    <property type="entry name" value="MIR"/>
    <property type="match status" value="2"/>
</dbReference>
<feature type="domain" description="MIR" evidence="4">
    <location>
        <begin position="37"/>
        <end position="91"/>
    </location>
</feature>
<dbReference type="Gene3D" id="2.80.10.50">
    <property type="match status" value="1"/>
</dbReference>
<sequence>MLSCLTVLVYFNNIFLLSLCKPAHVTVRDSNNYSRNNQYVTCGSVVKLMNVDYRVRLHSHDVKYGTGSGQQSVTGTEVKEDVNSHWIIKAPTGKTCKRGEPIKCNDIIRLTHTTTNKNLHSHHFSSPLSGAQEVSAYGKEGEGDTGDHWRVMCDSDYWERKDGAGIEPTYLSATRQTYGRPISGQYEIVTVSWPDHNPVLWKTMEGIFIHPSDPVANSHVHTEL</sequence>
<evidence type="ECO:0000259" key="4">
    <source>
        <dbReference type="PROSITE" id="PS50919"/>
    </source>
</evidence>